<proteinExistence type="predicted"/>
<dbReference type="Gene3D" id="2.120.10.30">
    <property type="entry name" value="TolB, C-terminal domain"/>
    <property type="match status" value="1"/>
</dbReference>
<dbReference type="PROSITE" id="PS51257">
    <property type="entry name" value="PROKAR_LIPOPROTEIN"/>
    <property type="match status" value="1"/>
</dbReference>
<dbReference type="InterPro" id="IPR048031">
    <property type="entry name" value="ScyD/ScyE-like"/>
</dbReference>
<sequence>MKRISPFVENRRCVGVKRCGYWLMAASILLLAVACDQTDINSAKDVEPVSSYENSELAYEANHPLILSDSKIYRKWDYSGKSSAFKKSDEVTFASPLFGLTTSPNGDIFVADAGFGVVSTTGGTEIMLPGVTDMSPLGQSSMWALEGLSGAPEEDTGQGLYRLSKGQTRLIVDLYDFEAENNPDGGAIDSNPFDVQSLGGQSALVADPGANALLKVSNQGHVKVLAVFPNELVSTENIKNLEECPSESPLCGLPPNIPAQPVPTSVAIGPDGYYYVGELKGFPAPTGASNIWRVSPDASEAVCGSSPDCVKVFDGGFTSIIDLAFDENGILHVAELDELSWFAVEVLGPGAIAGGTINACDLSSLNCSEVATGIPILTAITFGKDGVLWATQNALIPGAAEVIAIE</sequence>
<dbReference type="Proteomes" id="UP001207918">
    <property type="component" value="Unassembled WGS sequence"/>
</dbReference>
<comment type="caution">
    <text evidence="1">The sequence shown here is derived from an EMBL/GenBank/DDBJ whole genome shotgun (WGS) entry which is preliminary data.</text>
</comment>
<name>A0ABT3PR64_9BACT</name>
<dbReference type="SUPFAM" id="SSF101898">
    <property type="entry name" value="NHL repeat"/>
    <property type="match status" value="1"/>
</dbReference>
<protein>
    <submittedName>
        <fullName evidence="1">ScyD/ScyE family protein</fullName>
    </submittedName>
</protein>
<dbReference type="NCBIfam" id="NF033206">
    <property type="entry name" value="ScyE_fam"/>
    <property type="match status" value="1"/>
</dbReference>
<evidence type="ECO:0000313" key="1">
    <source>
        <dbReference type="EMBL" id="MCW9708344.1"/>
    </source>
</evidence>
<keyword evidence="2" id="KW-1185">Reference proteome</keyword>
<dbReference type="EMBL" id="JAGGJA010000012">
    <property type="protein sequence ID" value="MCW9708344.1"/>
    <property type="molecule type" value="Genomic_DNA"/>
</dbReference>
<dbReference type="RefSeq" id="WP_265767129.1">
    <property type="nucleotide sequence ID" value="NZ_JAGGJA010000012.1"/>
</dbReference>
<dbReference type="InterPro" id="IPR011042">
    <property type="entry name" value="6-blade_b-propeller_TolB-like"/>
</dbReference>
<reference evidence="1 2" key="1">
    <citation type="submission" date="2021-03" db="EMBL/GenBank/DDBJ databases">
        <title>Aliifodinibius sp. nov., a new bacterium isolated from saline soil.</title>
        <authorList>
            <person name="Galisteo C."/>
            <person name="De La Haba R."/>
            <person name="Sanchez-Porro C."/>
            <person name="Ventosa A."/>
        </authorList>
    </citation>
    <scope>NUCLEOTIDE SEQUENCE [LARGE SCALE GENOMIC DNA]</scope>
    <source>
        <strain evidence="1 2">1BSP15-2V2</strain>
    </source>
</reference>
<gene>
    <name evidence="1" type="ORF">J6I44_15870</name>
</gene>
<organism evidence="1 2">
    <name type="scientific">Fodinibius salsisoli</name>
    <dbReference type="NCBI Taxonomy" id="2820877"/>
    <lineage>
        <taxon>Bacteria</taxon>
        <taxon>Pseudomonadati</taxon>
        <taxon>Balneolota</taxon>
        <taxon>Balneolia</taxon>
        <taxon>Balneolales</taxon>
        <taxon>Balneolaceae</taxon>
        <taxon>Fodinibius</taxon>
    </lineage>
</organism>
<accession>A0ABT3PR64</accession>
<evidence type="ECO:0000313" key="2">
    <source>
        <dbReference type="Proteomes" id="UP001207918"/>
    </source>
</evidence>